<proteinExistence type="predicted"/>
<reference evidence="3 4" key="1">
    <citation type="submission" date="2021-04" db="EMBL/GenBank/DDBJ databases">
        <title>Chitinophaga sp. nov., isolated from the rhizosphere soil.</title>
        <authorList>
            <person name="He S."/>
        </authorList>
    </citation>
    <scope>NUCLEOTIDE SEQUENCE [LARGE SCALE GENOMIC DNA]</scope>
    <source>
        <strain evidence="3 4">2R12</strain>
    </source>
</reference>
<evidence type="ECO:0000256" key="1">
    <source>
        <dbReference type="ARBA" id="ARBA00022729"/>
    </source>
</evidence>
<evidence type="ECO:0000313" key="4">
    <source>
        <dbReference type="Proteomes" id="UP000676386"/>
    </source>
</evidence>
<dbReference type="InterPro" id="IPR028994">
    <property type="entry name" value="Integrin_alpha_N"/>
</dbReference>
<dbReference type="InterPro" id="IPR013517">
    <property type="entry name" value="FG-GAP"/>
</dbReference>
<dbReference type="Pfam" id="PF13517">
    <property type="entry name" value="FG-GAP_3"/>
    <property type="match status" value="2"/>
</dbReference>
<name>A0ABS5J5G9_9BACT</name>
<accession>A0ABS5J5G9</accession>
<sequence>MKKQLLKICALLTLNTAVDAQGSQPKAAAPLKFTKLQVSAESYESVAVFDVNNDKIPDLVSGAFWYEGPAFFKRHYIGPVKQFGEYWDDFSTIPFDVNGDGRMDFVTGGWFGKTLVWKENPGNDQEWKEHIIATPGNIETTRAFDIDGDGIPEIIPNTPNDPLVIYRHSKGGGAFTAHKILDRKSGHGLGFGDINGDGRIDLVVPEGWVEAPAAPFSAAWTFHPEFNLGTASVPVIVTDVNNDGLADLVAGQGHDYGLDWYEQKKDGKTGKRSWIKHAIDPFNSQYHTMAWADIDGDGTAELVTGKRYRAHNDHDPGSADPCGIYYFKWNGTSFTKQVISYGEKGAGLYFDISDLTGSGKKDLVVAGKDGLFIFYNKGNE</sequence>
<evidence type="ECO:0000256" key="2">
    <source>
        <dbReference type="SAM" id="SignalP"/>
    </source>
</evidence>
<dbReference type="SUPFAM" id="SSF69318">
    <property type="entry name" value="Integrin alpha N-terminal domain"/>
    <property type="match status" value="1"/>
</dbReference>
<dbReference type="PANTHER" id="PTHR44103">
    <property type="entry name" value="PROPROTEIN CONVERTASE P"/>
    <property type="match status" value="1"/>
</dbReference>
<comment type="caution">
    <text evidence="3">The sequence shown here is derived from an EMBL/GenBank/DDBJ whole genome shotgun (WGS) entry which is preliminary data.</text>
</comment>
<feature type="chain" id="PRO_5045875519" evidence="2">
    <location>
        <begin position="21"/>
        <end position="380"/>
    </location>
</feature>
<feature type="signal peptide" evidence="2">
    <location>
        <begin position="1"/>
        <end position="20"/>
    </location>
</feature>
<evidence type="ECO:0000313" key="3">
    <source>
        <dbReference type="EMBL" id="MBS0030458.1"/>
    </source>
</evidence>
<dbReference type="EMBL" id="JAGTXB010000014">
    <property type="protein sequence ID" value="MBS0030458.1"/>
    <property type="molecule type" value="Genomic_DNA"/>
</dbReference>
<gene>
    <name evidence="3" type="ORF">KE626_24235</name>
</gene>
<organism evidence="3 4">
    <name type="scientific">Chitinophaga hostae</name>
    <dbReference type="NCBI Taxonomy" id="2831022"/>
    <lineage>
        <taxon>Bacteria</taxon>
        <taxon>Pseudomonadati</taxon>
        <taxon>Bacteroidota</taxon>
        <taxon>Chitinophagia</taxon>
        <taxon>Chitinophagales</taxon>
        <taxon>Chitinophagaceae</taxon>
        <taxon>Chitinophaga</taxon>
    </lineage>
</organism>
<keyword evidence="4" id="KW-1185">Reference proteome</keyword>
<dbReference type="PANTHER" id="PTHR44103:SF1">
    <property type="entry name" value="PROPROTEIN CONVERTASE P"/>
    <property type="match status" value="1"/>
</dbReference>
<keyword evidence="1 2" id="KW-0732">Signal</keyword>
<dbReference type="RefSeq" id="WP_211975596.1">
    <property type="nucleotide sequence ID" value="NZ_CBFHAM010000077.1"/>
</dbReference>
<protein>
    <submittedName>
        <fullName evidence="3">VCBS repeat-containing protein</fullName>
    </submittedName>
</protein>
<dbReference type="Gene3D" id="2.130.10.130">
    <property type="entry name" value="Integrin alpha, N-terminal"/>
    <property type="match status" value="2"/>
</dbReference>
<dbReference type="Proteomes" id="UP000676386">
    <property type="component" value="Unassembled WGS sequence"/>
</dbReference>